<dbReference type="SUPFAM" id="SSF53474">
    <property type="entry name" value="alpha/beta-Hydrolases"/>
    <property type="match status" value="1"/>
</dbReference>
<evidence type="ECO:0000313" key="1">
    <source>
        <dbReference type="EMBL" id="TFF37132.1"/>
    </source>
</evidence>
<dbReference type="EMBL" id="SOZE01000012">
    <property type="protein sequence ID" value="TFF37132.1"/>
    <property type="molecule type" value="Genomic_DNA"/>
</dbReference>
<reference evidence="1 2" key="1">
    <citation type="journal article" date="2017" name="Int. J. Syst. Evol. Microbiol.">
        <title>Mucilaginibacterpsychrotolerans sp. nov., isolated from peatlands.</title>
        <authorList>
            <person name="Deng Y."/>
            <person name="Shen L."/>
            <person name="Xu B."/>
            <person name="Liu Y."/>
            <person name="Gu Z."/>
            <person name="Liu H."/>
            <person name="Zhou Y."/>
        </authorList>
    </citation>
    <scope>NUCLEOTIDE SEQUENCE [LARGE SCALE GENOMIC DNA]</scope>
    <source>
        <strain evidence="1 2">NH7-4</strain>
    </source>
</reference>
<dbReference type="InterPro" id="IPR029058">
    <property type="entry name" value="AB_hydrolase_fold"/>
</dbReference>
<dbReference type="Gene3D" id="3.40.50.1820">
    <property type="entry name" value="alpha/beta hydrolase"/>
    <property type="match status" value="1"/>
</dbReference>
<accession>A0A4Y8SE08</accession>
<dbReference type="InterPro" id="IPR050583">
    <property type="entry name" value="Mycobacterial_A85_antigen"/>
</dbReference>
<protein>
    <submittedName>
        <fullName evidence="1">Esterase family protein</fullName>
    </submittedName>
</protein>
<dbReference type="InterPro" id="IPR000801">
    <property type="entry name" value="Esterase-like"/>
</dbReference>
<name>A0A4Y8SE08_9SPHI</name>
<proteinExistence type="predicted"/>
<dbReference type="PANTHER" id="PTHR48098:SF6">
    <property type="entry name" value="FERRI-BACILLIBACTIN ESTERASE BESA"/>
    <property type="match status" value="1"/>
</dbReference>
<keyword evidence="2" id="KW-1185">Reference proteome</keyword>
<dbReference type="PANTHER" id="PTHR48098">
    <property type="entry name" value="ENTEROCHELIN ESTERASE-RELATED"/>
    <property type="match status" value="1"/>
</dbReference>
<sequence length="319" mass="36178">MIYTIYTKNTFKSLLTILLCFVTIFKMEAQPIPKAVCGSITRIANFPSKYVLARNVDVWLPDGYSPQKKYAVLYMHDGQMLFDSTTTWNHQAWDVDDTMCRLLAEKKVKDCIVVGIWNTNLRHQEYFPQKAFYSLPDAERQKILAIGKDGGSPLLGNGPVSDNYLKFMVKELKPYIDSHYSTLADRENTFIAGSSMGGLISMYAICEYPKVFGGAACLSTHWPGTFTTVDNPIPGAFITYLKKHLPSPQGHKVYFDYGSKTLDAMYKPYQLRADTVMQNAGYDEHNWLTREFPGDDHSEASWAKRLAVPLMFLLKPPSN</sequence>
<comment type="caution">
    <text evidence="1">The sequence shown here is derived from an EMBL/GenBank/DDBJ whole genome shotgun (WGS) entry which is preliminary data.</text>
</comment>
<dbReference type="OrthoDB" id="9803578at2"/>
<dbReference type="Proteomes" id="UP000297540">
    <property type="component" value="Unassembled WGS sequence"/>
</dbReference>
<dbReference type="Pfam" id="PF00756">
    <property type="entry name" value="Esterase"/>
    <property type="match status" value="2"/>
</dbReference>
<organism evidence="1 2">
    <name type="scientific">Mucilaginibacter psychrotolerans</name>
    <dbReference type="NCBI Taxonomy" id="1524096"/>
    <lineage>
        <taxon>Bacteria</taxon>
        <taxon>Pseudomonadati</taxon>
        <taxon>Bacteroidota</taxon>
        <taxon>Sphingobacteriia</taxon>
        <taxon>Sphingobacteriales</taxon>
        <taxon>Sphingobacteriaceae</taxon>
        <taxon>Mucilaginibacter</taxon>
    </lineage>
</organism>
<evidence type="ECO:0000313" key="2">
    <source>
        <dbReference type="Proteomes" id="UP000297540"/>
    </source>
</evidence>
<gene>
    <name evidence="1" type="ORF">E2R66_13705</name>
</gene>
<dbReference type="AlphaFoldDB" id="A0A4Y8SE08"/>